<reference evidence="1 2" key="1">
    <citation type="submission" date="2018-05" db="EMBL/GenBank/DDBJ databases">
        <title>complete genome sequence of Aquabacterium olei NBRC 110486.</title>
        <authorList>
            <person name="Tang B."/>
            <person name="Chang J."/>
            <person name="Zhang L."/>
            <person name="Yang H."/>
        </authorList>
    </citation>
    <scope>NUCLEOTIDE SEQUENCE [LARGE SCALE GENOMIC DNA]</scope>
    <source>
        <strain evidence="1 2">NBRC 110486</strain>
    </source>
</reference>
<evidence type="ECO:0008006" key="3">
    <source>
        <dbReference type="Google" id="ProtNLM"/>
    </source>
</evidence>
<organism evidence="1 2">
    <name type="scientific">Aquabacterium olei</name>
    <dbReference type="NCBI Taxonomy" id="1296669"/>
    <lineage>
        <taxon>Bacteria</taxon>
        <taxon>Pseudomonadati</taxon>
        <taxon>Pseudomonadota</taxon>
        <taxon>Betaproteobacteria</taxon>
        <taxon>Burkholderiales</taxon>
        <taxon>Aquabacterium</taxon>
    </lineage>
</organism>
<keyword evidence="2" id="KW-1185">Reference proteome</keyword>
<proteinExistence type="predicted"/>
<dbReference type="Gene3D" id="3.30.160.100">
    <property type="entry name" value="Ribosome hibernation promotion factor-like"/>
    <property type="match status" value="1"/>
</dbReference>
<evidence type="ECO:0000313" key="2">
    <source>
        <dbReference type="Proteomes" id="UP000244892"/>
    </source>
</evidence>
<dbReference type="AlphaFoldDB" id="A0A2U8FQ28"/>
<dbReference type="EMBL" id="CP029210">
    <property type="protein sequence ID" value="AWI52494.1"/>
    <property type="molecule type" value="Genomic_DNA"/>
</dbReference>
<dbReference type="KEGG" id="aon:DEH84_02930"/>
<protein>
    <recommendedName>
        <fullName evidence="3">30S ribosomal protein S30</fullName>
    </recommendedName>
</protein>
<dbReference type="InterPro" id="IPR036567">
    <property type="entry name" value="RHF-like"/>
</dbReference>
<dbReference type="Proteomes" id="UP000244892">
    <property type="component" value="Chromosome"/>
</dbReference>
<dbReference type="OrthoDB" id="5297384at2"/>
<dbReference type="RefSeq" id="WP_109034626.1">
    <property type="nucleotide sequence ID" value="NZ_CP029210.1"/>
</dbReference>
<name>A0A2U8FQ28_9BURK</name>
<gene>
    <name evidence="1" type="ORF">DEH84_02930</name>
</gene>
<evidence type="ECO:0000313" key="1">
    <source>
        <dbReference type="EMBL" id="AWI52494.1"/>
    </source>
</evidence>
<sequence>MRVFIQTHGLILSREDREHIRQRLHQALTRFGRQAMGATLHLSDTNGPRGGEDKDCHLVVELEDTTTVVRDRGGAVRALVDRAVHRAVHAVNRQLKEMQHRAQRVPSLSRSRHEAPRNRRLARAMTAIPDGA</sequence>
<accession>A0A2U8FQ28</accession>
<dbReference type="SUPFAM" id="SSF69754">
    <property type="entry name" value="Ribosome binding protein Y (YfiA homologue)"/>
    <property type="match status" value="1"/>
</dbReference>